<comment type="cofactor">
    <cofactor evidence="1">
        <name>pyridoxal 5'-phosphate</name>
        <dbReference type="ChEBI" id="CHEBI:597326"/>
    </cofactor>
</comment>
<dbReference type="NCBIfam" id="NF005600">
    <property type="entry name" value="PRK07334.1"/>
    <property type="match status" value="1"/>
</dbReference>
<dbReference type="InterPro" id="IPR005789">
    <property type="entry name" value="Thr_deHydtase_catblc"/>
</dbReference>
<feature type="domain" description="ACT" evidence="6">
    <location>
        <begin position="327"/>
        <end position="406"/>
    </location>
</feature>
<comment type="catalytic activity">
    <reaction evidence="5">
        <text>L-serine = pyruvate + NH4(+)</text>
        <dbReference type="Rhea" id="RHEA:19169"/>
        <dbReference type="ChEBI" id="CHEBI:15361"/>
        <dbReference type="ChEBI" id="CHEBI:28938"/>
        <dbReference type="ChEBI" id="CHEBI:33384"/>
        <dbReference type="EC" id="4.3.1.17"/>
    </reaction>
</comment>
<evidence type="ECO:0000256" key="3">
    <source>
        <dbReference type="ARBA" id="ARBA00022898"/>
    </source>
</evidence>
<reference evidence="7" key="1">
    <citation type="submission" date="2018-07" db="EMBL/GenBank/DDBJ databases">
        <authorList>
            <consortium name="Genoscope - CEA"/>
            <person name="William W."/>
        </authorList>
    </citation>
    <scope>NUCLEOTIDE SEQUENCE</scope>
    <source>
        <strain evidence="7">IK1</strain>
    </source>
</reference>
<dbReference type="CDD" id="cd04886">
    <property type="entry name" value="ACT_ThrD-II-like"/>
    <property type="match status" value="1"/>
</dbReference>
<dbReference type="EC" id="4.3.1.19" evidence="7"/>
<dbReference type="NCBIfam" id="TIGR01127">
    <property type="entry name" value="ilvA_1Cterm"/>
    <property type="match status" value="1"/>
</dbReference>
<dbReference type="InterPro" id="IPR002912">
    <property type="entry name" value="ACT_dom"/>
</dbReference>
<dbReference type="GO" id="GO:0006567">
    <property type="term" value="P:L-threonine catabolic process"/>
    <property type="evidence" value="ECO:0007669"/>
    <property type="project" value="InterPro"/>
</dbReference>
<dbReference type="InterPro" id="IPR036052">
    <property type="entry name" value="TrpB-like_PALP_sf"/>
</dbReference>
<dbReference type="EMBL" id="UPXX01000029">
    <property type="protein sequence ID" value="VBB45517.1"/>
    <property type="molecule type" value="Genomic_DNA"/>
</dbReference>
<evidence type="ECO:0000256" key="4">
    <source>
        <dbReference type="ARBA" id="ARBA00023239"/>
    </source>
</evidence>
<dbReference type="AlphaFoldDB" id="A0A653ABR8"/>
<dbReference type="FunFam" id="3.40.50.1100:FF:000007">
    <property type="entry name" value="L-threonine dehydratase catabolic TdcB"/>
    <property type="match status" value="1"/>
</dbReference>
<dbReference type="FunFam" id="3.40.50.1100:FF:000005">
    <property type="entry name" value="Threonine dehydratase catabolic"/>
    <property type="match status" value="1"/>
</dbReference>
<dbReference type="SUPFAM" id="SSF55021">
    <property type="entry name" value="ACT-like"/>
    <property type="match status" value="1"/>
</dbReference>
<evidence type="ECO:0000256" key="1">
    <source>
        <dbReference type="ARBA" id="ARBA00001933"/>
    </source>
</evidence>
<dbReference type="InterPro" id="IPR050147">
    <property type="entry name" value="Ser/Thr_Dehydratase"/>
</dbReference>
<keyword evidence="4 7" id="KW-0456">Lyase</keyword>
<evidence type="ECO:0000256" key="2">
    <source>
        <dbReference type="ARBA" id="ARBA00010869"/>
    </source>
</evidence>
<keyword evidence="3" id="KW-0663">Pyridoxal phosphate</keyword>
<dbReference type="GO" id="GO:0003941">
    <property type="term" value="F:L-serine ammonia-lyase activity"/>
    <property type="evidence" value="ECO:0007669"/>
    <property type="project" value="UniProtKB-EC"/>
</dbReference>
<dbReference type="InterPro" id="IPR044561">
    <property type="entry name" value="ACT_ThrD-II-like"/>
</dbReference>
<evidence type="ECO:0000256" key="5">
    <source>
        <dbReference type="ARBA" id="ARBA00049406"/>
    </source>
</evidence>
<dbReference type="GO" id="GO:0004794">
    <property type="term" value="F:threonine deaminase activity"/>
    <property type="evidence" value="ECO:0007669"/>
    <property type="project" value="UniProtKB-EC"/>
</dbReference>
<dbReference type="GO" id="GO:0030170">
    <property type="term" value="F:pyridoxal phosphate binding"/>
    <property type="evidence" value="ECO:0007669"/>
    <property type="project" value="UniProtKB-ARBA"/>
</dbReference>
<organism evidence="7">
    <name type="scientific">Uncultured Desulfatiglans sp</name>
    <dbReference type="NCBI Taxonomy" id="1748965"/>
    <lineage>
        <taxon>Bacteria</taxon>
        <taxon>Pseudomonadati</taxon>
        <taxon>Thermodesulfobacteriota</taxon>
        <taxon>Desulfobacteria</taxon>
        <taxon>Desulfatiglandales</taxon>
        <taxon>Desulfatiglandaceae</taxon>
        <taxon>Desulfatiglans</taxon>
        <taxon>environmental samples</taxon>
    </lineage>
</organism>
<dbReference type="SUPFAM" id="SSF53686">
    <property type="entry name" value="Tryptophan synthase beta subunit-like PLP-dependent enzymes"/>
    <property type="match status" value="1"/>
</dbReference>
<dbReference type="GO" id="GO:0009097">
    <property type="term" value="P:isoleucine biosynthetic process"/>
    <property type="evidence" value="ECO:0007669"/>
    <property type="project" value="TreeGrafter"/>
</dbReference>
<gene>
    <name evidence="7" type="ORF">TRIP_B350468</name>
</gene>
<sequence>MAAITLETIREAARAIAEHINRTPCALSRTLSEITGAQVFIKFENLQFTGSFKERGALFKLLSLTPSEHSAGVIAMSAGNHAQAVAYHARRLGIPAVIVMPRFTPHVKVEHTKRFGAEVVLHGEDLTEAGEFASTTAARRGLRLIHPYDDERIIAGQGTVALEFLEAQPALECLLIPVGGGGLIAGNALAAKAINPAIRVFGVQTARYPSMRQALAGEPIRCGRSTLAEGIAVKSPGRLTLPIIREAVEEILLVDENDIERAVLLFLEVEKTVAEGAGAAGLAALLANPERFRGRRVGLVLSGGNIDLMVLSTIIQRGLVRTGRLGRLTVELADSPGSLAEVTAVLGRLEANIVEVLHQRTFVSLPLQSAEVEFILQTRGLPHMRAVVEGLRAEGIEGRWVEQQAD</sequence>
<dbReference type="Pfam" id="PF00291">
    <property type="entry name" value="PALP"/>
    <property type="match status" value="1"/>
</dbReference>
<dbReference type="GO" id="GO:0006565">
    <property type="term" value="P:L-serine catabolic process"/>
    <property type="evidence" value="ECO:0007669"/>
    <property type="project" value="TreeGrafter"/>
</dbReference>
<dbReference type="PANTHER" id="PTHR48078">
    <property type="entry name" value="THREONINE DEHYDRATASE, MITOCHONDRIAL-RELATED"/>
    <property type="match status" value="1"/>
</dbReference>
<dbReference type="Gene3D" id="3.40.50.1100">
    <property type="match status" value="2"/>
</dbReference>
<dbReference type="PANTHER" id="PTHR48078:SF6">
    <property type="entry name" value="L-THREONINE DEHYDRATASE CATABOLIC TDCB"/>
    <property type="match status" value="1"/>
</dbReference>
<dbReference type="InterPro" id="IPR045865">
    <property type="entry name" value="ACT-like_dom_sf"/>
</dbReference>
<comment type="similarity">
    <text evidence="2">Belongs to the serine/threonine dehydratase family.</text>
</comment>
<evidence type="ECO:0000313" key="7">
    <source>
        <dbReference type="EMBL" id="VBB45517.1"/>
    </source>
</evidence>
<proteinExistence type="inferred from homology"/>
<dbReference type="PROSITE" id="PS51671">
    <property type="entry name" value="ACT"/>
    <property type="match status" value="1"/>
</dbReference>
<name>A0A653ABR8_UNCDX</name>
<protein>
    <submittedName>
        <fullName evidence="7">Threonine dehydratase</fullName>
        <ecNumber evidence="7">4.3.1.19</ecNumber>
    </submittedName>
</protein>
<dbReference type="CDD" id="cd01562">
    <property type="entry name" value="Thr-dehyd"/>
    <property type="match status" value="1"/>
</dbReference>
<dbReference type="InterPro" id="IPR001926">
    <property type="entry name" value="TrpB-like_PALP"/>
</dbReference>
<evidence type="ECO:0000259" key="6">
    <source>
        <dbReference type="PROSITE" id="PS51671"/>
    </source>
</evidence>
<accession>A0A653ABR8</accession>